<sequence length="35" mass="4134">MKELHKLQLLAQKEVHSDVRRVTFYCKTNTVSCVK</sequence>
<name>I7LAV6_9LACO</name>
<gene>
    <name evidence="1" type="ORF">BN53_02700</name>
</gene>
<proteinExistence type="predicted"/>
<evidence type="ECO:0000313" key="2">
    <source>
        <dbReference type="Proteomes" id="UP000009311"/>
    </source>
</evidence>
<comment type="caution">
    <text evidence="1">The sequence shown here is derived from an EMBL/GenBank/DDBJ whole genome shotgun (WGS) entry which is preliminary data.</text>
</comment>
<keyword evidence="2" id="KW-1185">Reference proteome</keyword>
<protein>
    <submittedName>
        <fullName evidence="1">Uncharacterized protein</fullName>
    </submittedName>
</protein>
<dbReference type="AlphaFoldDB" id="I7LAV6"/>
<dbReference type="Proteomes" id="UP000009311">
    <property type="component" value="Unassembled WGS sequence"/>
</dbReference>
<organism evidence="1 2">
    <name type="scientific">Lactobacillus pasteurii DSM 23907 = CRBIP 24.76</name>
    <dbReference type="NCBI Taxonomy" id="1423790"/>
    <lineage>
        <taxon>Bacteria</taxon>
        <taxon>Bacillati</taxon>
        <taxon>Bacillota</taxon>
        <taxon>Bacilli</taxon>
        <taxon>Lactobacillales</taxon>
        <taxon>Lactobacillaceae</taxon>
        <taxon>Lactobacillus</taxon>
    </lineage>
</organism>
<accession>I7LAV6</accession>
<reference evidence="1 2" key="1">
    <citation type="submission" date="2012-06" db="EMBL/GenBank/DDBJ databases">
        <title>Draft Genome Sequence of Lactobacillus pasteurii CRBIP 24.76T.</title>
        <authorList>
            <person name="Cousin S."/>
            <person name="Bouchier C."/>
            <person name="Loux V."/>
            <person name="Ma L."/>
            <person name="Creno S."/>
            <person name="Bizet C."/>
            <person name="Clermont D."/>
        </authorList>
    </citation>
    <scope>NUCLEOTIDE SEQUENCE [LARGE SCALE GENOMIC DNA]</scope>
    <source>
        <strain evidence="2">CRBIP 24.76T</strain>
    </source>
</reference>
<evidence type="ECO:0000313" key="1">
    <source>
        <dbReference type="EMBL" id="CCI85006.1"/>
    </source>
</evidence>
<dbReference type="EMBL" id="CAKD01000015">
    <property type="protein sequence ID" value="CCI85006.1"/>
    <property type="molecule type" value="Genomic_DNA"/>
</dbReference>